<reference evidence="1 2" key="1">
    <citation type="submission" date="2018-10" db="EMBL/GenBank/DDBJ databases">
        <title>Comamonadaceae CDC group NO-1 genome sequencing and assembly.</title>
        <authorList>
            <person name="Bernier A.-M."/>
            <person name="Bernard K."/>
        </authorList>
    </citation>
    <scope>NUCLEOTIDE SEQUENCE [LARGE SCALE GENOMIC DNA]</scope>
    <source>
        <strain evidence="1 2">NML180582</strain>
    </source>
</reference>
<proteinExistence type="predicted"/>
<sequence length="128" mass="14287">MGWMKTKEGANMDEDAPTQGISELRAAKALLGHATRRLERELVGFEHLAGALLAYAQGLQGYDPRALNDLAQHWLRSGEFALDDPALEPFERLEAVLRSQLGEPVLAAELPKEQQRGFPYPPLLRRVK</sequence>
<protein>
    <submittedName>
        <fullName evidence="1">Uncharacterized protein</fullName>
    </submittedName>
</protein>
<dbReference type="Proteomes" id="UP000275180">
    <property type="component" value="Unassembled WGS sequence"/>
</dbReference>
<accession>A0A3M6RTM4</accession>
<comment type="caution">
    <text evidence="1">The sequence shown here is derived from an EMBL/GenBank/DDBJ whole genome shotgun (WGS) entry which is preliminary data.</text>
</comment>
<organism evidence="1 2">
    <name type="scientific">Vandammella animalimorsus</name>
    <dbReference type="NCBI Taxonomy" id="2029117"/>
    <lineage>
        <taxon>Bacteria</taxon>
        <taxon>Pseudomonadati</taxon>
        <taxon>Pseudomonadota</taxon>
        <taxon>Betaproteobacteria</taxon>
        <taxon>Burkholderiales</taxon>
        <taxon>Comamonadaceae</taxon>
        <taxon>Vandammella</taxon>
    </lineage>
</organism>
<evidence type="ECO:0000313" key="1">
    <source>
        <dbReference type="EMBL" id="RMX18883.1"/>
    </source>
</evidence>
<evidence type="ECO:0000313" key="2">
    <source>
        <dbReference type="Proteomes" id="UP000275180"/>
    </source>
</evidence>
<dbReference type="AlphaFoldDB" id="A0A3M6RTM4"/>
<dbReference type="EMBL" id="RDQJ01000001">
    <property type="protein sequence ID" value="RMX18883.1"/>
    <property type="molecule type" value="Genomic_DNA"/>
</dbReference>
<gene>
    <name evidence="1" type="ORF">EBQ34_00535</name>
</gene>
<name>A0A3M6RTM4_9BURK</name>